<comment type="cofactor">
    <cofactor evidence="1">
        <name>FAD</name>
        <dbReference type="ChEBI" id="CHEBI:57692"/>
    </cofactor>
</comment>
<dbReference type="RefSeq" id="WP_274047061.1">
    <property type="nucleotide sequence ID" value="NZ_JANCPR020000047.1"/>
</dbReference>
<organism evidence="5 6">
    <name type="scientific">Streptomyces iconiensis</name>
    <dbReference type="NCBI Taxonomy" id="1384038"/>
    <lineage>
        <taxon>Bacteria</taxon>
        <taxon>Bacillati</taxon>
        <taxon>Actinomycetota</taxon>
        <taxon>Actinomycetes</taxon>
        <taxon>Kitasatosporales</taxon>
        <taxon>Streptomycetaceae</taxon>
        <taxon>Streptomyces</taxon>
    </lineage>
</organism>
<dbReference type="InterPro" id="IPR050641">
    <property type="entry name" value="RIFMO-like"/>
</dbReference>
<dbReference type="Gene3D" id="3.40.30.120">
    <property type="match status" value="1"/>
</dbReference>
<dbReference type="PANTHER" id="PTHR43004">
    <property type="entry name" value="TRK SYSTEM POTASSIUM UPTAKE PROTEIN"/>
    <property type="match status" value="1"/>
</dbReference>
<name>A0ABT7A6G5_9ACTN</name>
<dbReference type="SUPFAM" id="SSF51905">
    <property type="entry name" value="FAD/NAD(P)-binding domain"/>
    <property type="match status" value="1"/>
</dbReference>
<dbReference type="Proteomes" id="UP001214441">
    <property type="component" value="Unassembled WGS sequence"/>
</dbReference>
<sequence>MIDVLVAGAGPTGLALAHELARRGLTVRLIDAAPGPATTSRALATHARTLELYDQMGVLDAMLARGRRVRHFSMYQRGRRLVRFGPDYSELPTRFPFTLVIDQVRTEEVLREAADGLGVRAEWGVRVESVGQDDAGSVRAGLRHTDGSAEEVEVPWLVGCDGGHSTVRGELGLPLIGEGSETWLISDAKIDLDLPGDSLHLMHVPGGSVMAVPFPERDKWRLLDTVDAVDDGPDAVAARFARKIAAGCGQRVRVAEPTWVSVFTIQQRMVPRMRVGRCMVAGDAAHVHSPASGQGLNTGLQDACNLAWKLAMAARGHADDRLLDSYDAERVPVGEQLLNSTKKATRLVALKSAVQAVMLPVVFAVIRNVPALRGRIERKIMRQMTALSLTYPASPLTHEAPGARDPVPGARIAQVTPEEAAGAGWQALLAELRDPRWTLLVFDQPDEAGDTEAAGALAAEYESWLSVRTVADADSSPGPGPLADPGRRLAAGLGAGPGGWLLVRPDGYLSARGDRFTLQALRPALGAIGVPQRSTLT</sequence>
<evidence type="ECO:0000256" key="3">
    <source>
        <dbReference type="ARBA" id="ARBA00022827"/>
    </source>
</evidence>
<dbReference type="Pfam" id="PF01494">
    <property type="entry name" value="FAD_binding_3"/>
    <property type="match status" value="1"/>
</dbReference>
<evidence type="ECO:0000313" key="6">
    <source>
        <dbReference type="Proteomes" id="UP001214441"/>
    </source>
</evidence>
<reference evidence="5 6" key="1">
    <citation type="submission" date="2023-05" db="EMBL/GenBank/DDBJ databases">
        <title>Streptantibioticus silvisoli sp. nov., acidotolerant actinomycetes 1 from pine litter.</title>
        <authorList>
            <person name="Swiecimska M."/>
            <person name="Golinska P."/>
            <person name="Sangal V."/>
            <person name="Wachnowicz B."/>
            <person name="Goodfellow M."/>
        </authorList>
    </citation>
    <scope>NUCLEOTIDE SEQUENCE [LARGE SCALE GENOMIC DNA]</scope>
    <source>
        <strain evidence="5 6">DSM 42109</strain>
    </source>
</reference>
<protein>
    <submittedName>
        <fullName evidence="5">FAD-dependent oxidoreductase</fullName>
    </submittedName>
</protein>
<dbReference type="PRINTS" id="PR00420">
    <property type="entry name" value="RNGMNOXGNASE"/>
</dbReference>
<proteinExistence type="predicted"/>
<evidence type="ECO:0000259" key="4">
    <source>
        <dbReference type="Pfam" id="PF01494"/>
    </source>
</evidence>
<keyword evidence="2" id="KW-0285">Flavoprotein</keyword>
<feature type="domain" description="FAD-binding" evidence="4">
    <location>
        <begin position="2"/>
        <end position="339"/>
    </location>
</feature>
<dbReference type="Gene3D" id="3.50.50.60">
    <property type="entry name" value="FAD/NAD(P)-binding domain"/>
    <property type="match status" value="1"/>
</dbReference>
<dbReference type="InterPro" id="IPR002938">
    <property type="entry name" value="FAD-bd"/>
</dbReference>
<dbReference type="Gene3D" id="3.30.70.2450">
    <property type="match status" value="1"/>
</dbReference>
<evidence type="ECO:0000256" key="2">
    <source>
        <dbReference type="ARBA" id="ARBA00022630"/>
    </source>
</evidence>
<accession>A0ABT7A6G5</accession>
<gene>
    <name evidence="5" type="ORF">NMN56_034140</name>
</gene>
<keyword evidence="6" id="KW-1185">Reference proteome</keyword>
<dbReference type="EMBL" id="JANCPR020000047">
    <property type="protein sequence ID" value="MDJ1136896.1"/>
    <property type="molecule type" value="Genomic_DNA"/>
</dbReference>
<evidence type="ECO:0000313" key="5">
    <source>
        <dbReference type="EMBL" id="MDJ1136896.1"/>
    </source>
</evidence>
<keyword evidence="3" id="KW-0274">FAD</keyword>
<evidence type="ECO:0000256" key="1">
    <source>
        <dbReference type="ARBA" id="ARBA00001974"/>
    </source>
</evidence>
<comment type="caution">
    <text evidence="5">The sequence shown here is derived from an EMBL/GenBank/DDBJ whole genome shotgun (WGS) entry which is preliminary data.</text>
</comment>
<dbReference type="InterPro" id="IPR036188">
    <property type="entry name" value="FAD/NAD-bd_sf"/>
</dbReference>
<dbReference type="PANTHER" id="PTHR43004:SF19">
    <property type="entry name" value="BINDING MONOOXYGENASE, PUTATIVE (JCVI)-RELATED"/>
    <property type="match status" value="1"/>
</dbReference>